<proteinExistence type="predicted"/>
<dbReference type="PATRIC" id="fig|146537.3.peg.1724"/>
<dbReference type="AlphaFoldDB" id="A0A0K8PHN1"/>
<dbReference type="GO" id="GO:0008237">
    <property type="term" value="F:metallopeptidase activity"/>
    <property type="evidence" value="ECO:0007669"/>
    <property type="project" value="UniProtKB-KW"/>
</dbReference>
<keyword evidence="2" id="KW-1185">Reference proteome</keyword>
<gene>
    <name evidence="1" type="ORF">SAZU_1636</name>
</gene>
<dbReference type="GO" id="GO:0006508">
    <property type="term" value="P:proteolysis"/>
    <property type="evidence" value="ECO:0007669"/>
    <property type="project" value="UniProtKB-KW"/>
</dbReference>
<reference evidence="1" key="1">
    <citation type="journal article" date="2015" name="Genome Announc.">
        <title>Draft Genome Sequence of Thiostrepton-Producing Streptomyces azureus ATCC 14921.</title>
        <authorList>
            <person name="Sakihara K."/>
            <person name="Maeda J."/>
            <person name="Tashiro K."/>
            <person name="Fujino Y."/>
            <person name="Kuhara S."/>
            <person name="Ohshima T."/>
            <person name="Ogata S."/>
            <person name="Doi K."/>
        </authorList>
    </citation>
    <scope>NUCLEOTIDE SEQUENCE [LARGE SCALE GENOMIC DNA]</scope>
    <source>
        <strain evidence="1">ATCC14921</strain>
    </source>
</reference>
<keyword evidence="1" id="KW-0645">Protease</keyword>
<dbReference type="Proteomes" id="UP000053859">
    <property type="component" value="Unassembled WGS sequence"/>
</dbReference>
<evidence type="ECO:0000313" key="1">
    <source>
        <dbReference type="EMBL" id="GAP46899.1"/>
    </source>
</evidence>
<keyword evidence="1" id="KW-0378">Hydrolase</keyword>
<name>A0A0K8PHN1_STRAJ</name>
<dbReference type="EMBL" id="DF968221">
    <property type="protein sequence ID" value="GAP46899.1"/>
    <property type="molecule type" value="Genomic_DNA"/>
</dbReference>
<protein>
    <submittedName>
        <fullName evidence="1">RIP metalloprotease RseP</fullName>
    </submittedName>
</protein>
<organism evidence="1 2">
    <name type="scientific">Streptomyces azureus</name>
    <dbReference type="NCBI Taxonomy" id="146537"/>
    <lineage>
        <taxon>Bacteria</taxon>
        <taxon>Bacillati</taxon>
        <taxon>Actinomycetota</taxon>
        <taxon>Actinomycetes</taxon>
        <taxon>Kitasatosporales</taxon>
        <taxon>Streptomycetaceae</taxon>
        <taxon>Streptomyces</taxon>
    </lineage>
</organism>
<dbReference type="RefSeq" id="WP_167745690.1">
    <property type="nucleotide sequence ID" value="NZ_DF968221.1"/>
</dbReference>
<keyword evidence="1" id="KW-0482">Metalloprotease</keyword>
<sequence>MGWKQDRAEIKRLMAARPDPDGKNGCDSQEAQAVNAELDRKLREQPIWRRARALYED</sequence>
<accession>A0A0K8PHN1</accession>
<evidence type="ECO:0000313" key="2">
    <source>
        <dbReference type="Proteomes" id="UP000053859"/>
    </source>
</evidence>